<name>A0A6A4M1K6_9ERIC</name>
<gene>
    <name evidence="2" type="ORF">C3L33_07562</name>
</gene>
<organism evidence="2 3">
    <name type="scientific">Rhododendron williamsianum</name>
    <dbReference type="NCBI Taxonomy" id="262921"/>
    <lineage>
        <taxon>Eukaryota</taxon>
        <taxon>Viridiplantae</taxon>
        <taxon>Streptophyta</taxon>
        <taxon>Embryophyta</taxon>
        <taxon>Tracheophyta</taxon>
        <taxon>Spermatophyta</taxon>
        <taxon>Magnoliopsida</taxon>
        <taxon>eudicotyledons</taxon>
        <taxon>Gunneridae</taxon>
        <taxon>Pentapetalae</taxon>
        <taxon>asterids</taxon>
        <taxon>Ericales</taxon>
        <taxon>Ericaceae</taxon>
        <taxon>Ericoideae</taxon>
        <taxon>Rhodoreae</taxon>
        <taxon>Rhododendron</taxon>
    </lineage>
</organism>
<keyword evidence="3" id="KW-1185">Reference proteome</keyword>
<dbReference type="Proteomes" id="UP000428333">
    <property type="component" value="Linkage Group LG04"/>
</dbReference>
<dbReference type="OrthoDB" id="41419at2759"/>
<dbReference type="PANTHER" id="PTHR36776">
    <property type="entry name" value="EXPRESSED PROTEIN"/>
    <property type="match status" value="1"/>
</dbReference>
<feature type="compositionally biased region" description="Low complexity" evidence="1">
    <location>
        <begin position="50"/>
        <end position="61"/>
    </location>
</feature>
<sequence length="226" mass="25872">MASSLLVAPFAATVNRISAHCSKIYGGFRICNHPTVRLPVVPSRPIRFASSAQKSHSHSNSPPNDEEEEEEEGLVKDLRVPEQWLDPSKALEVTEILLLKRISTYALFVCAAFVCRLWDPQNFMMEKVYNMAFEEMIQEQESKWLRVNLHKWLDDEYCPEPTNVEISNIAAYSYYESLLQRQTDLGEILLKMARELESISYQESFHGAFSSANAAVNLIIQRLELD</sequence>
<accession>A0A6A4M1K6</accession>
<evidence type="ECO:0000256" key="1">
    <source>
        <dbReference type="SAM" id="MobiDB-lite"/>
    </source>
</evidence>
<proteinExistence type="predicted"/>
<feature type="region of interest" description="Disordered" evidence="1">
    <location>
        <begin position="50"/>
        <end position="73"/>
    </location>
</feature>
<dbReference type="AlphaFoldDB" id="A0A6A4M1K6"/>
<reference evidence="2 3" key="1">
    <citation type="journal article" date="2019" name="Genome Biol. Evol.">
        <title>The Rhododendron genome and chromosomal organization provide insight into shared whole-genome duplications across the heath family (Ericaceae).</title>
        <authorList>
            <person name="Soza V.L."/>
            <person name="Lindsley D."/>
            <person name="Waalkes A."/>
            <person name="Ramage E."/>
            <person name="Patwardhan R.P."/>
            <person name="Burton J.N."/>
            <person name="Adey A."/>
            <person name="Kumar A."/>
            <person name="Qiu R."/>
            <person name="Shendure J."/>
            <person name="Hall B."/>
        </authorList>
    </citation>
    <scope>NUCLEOTIDE SEQUENCE [LARGE SCALE GENOMIC DNA]</scope>
    <source>
        <strain evidence="2">RSF 1966-606</strain>
    </source>
</reference>
<protein>
    <submittedName>
        <fullName evidence="2">Uncharacterized protein</fullName>
    </submittedName>
</protein>
<evidence type="ECO:0000313" key="3">
    <source>
        <dbReference type="Proteomes" id="UP000428333"/>
    </source>
</evidence>
<dbReference type="EMBL" id="QEFC01001003">
    <property type="protein sequence ID" value="KAE9460488.1"/>
    <property type="molecule type" value="Genomic_DNA"/>
</dbReference>
<evidence type="ECO:0000313" key="2">
    <source>
        <dbReference type="EMBL" id="KAE9460488.1"/>
    </source>
</evidence>
<comment type="caution">
    <text evidence="2">The sequence shown here is derived from an EMBL/GenBank/DDBJ whole genome shotgun (WGS) entry which is preliminary data.</text>
</comment>
<feature type="non-terminal residue" evidence="2">
    <location>
        <position position="1"/>
    </location>
</feature>
<dbReference type="PANTHER" id="PTHR36776:SF1">
    <property type="entry name" value="EXPRESSED PROTEIN"/>
    <property type="match status" value="1"/>
</dbReference>